<accession>A0A2S0RB84</accession>
<evidence type="ECO:0000259" key="3">
    <source>
        <dbReference type="Pfam" id="PF21601"/>
    </source>
</evidence>
<dbReference type="AlphaFoldDB" id="A0A2S0RB84"/>
<dbReference type="EMBL" id="CP028811">
    <property type="protein sequence ID" value="AWA28804.1"/>
    <property type="molecule type" value="Genomic_DNA"/>
</dbReference>
<evidence type="ECO:0000259" key="4">
    <source>
        <dbReference type="Pfam" id="PF21602"/>
    </source>
</evidence>
<reference evidence="5 6" key="1">
    <citation type="submission" date="2018-04" db="EMBL/GenBank/DDBJ databases">
        <title>Genome sequencing of Flavobacterium sp. HYN0048.</title>
        <authorList>
            <person name="Yi H."/>
            <person name="Baek C."/>
        </authorList>
    </citation>
    <scope>NUCLEOTIDE SEQUENCE [LARGE SCALE GENOMIC DNA]</scope>
    <source>
        <strain evidence="5 6">HYN0048</strain>
    </source>
</reference>
<proteinExistence type="predicted"/>
<evidence type="ECO:0000313" key="6">
    <source>
        <dbReference type="Proteomes" id="UP000244193"/>
    </source>
</evidence>
<gene>
    <name evidence="5" type="ORF">HYN48_01140</name>
</gene>
<keyword evidence="6" id="KW-1185">Reference proteome</keyword>
<dbReference type="OrthoDB" id="1490890at2"/>
<organism evidence="5 6">
    <name type="scientific">Flavobacterium magnum</name>
    <dbReference type="NCBI Taxonomy" id="2162713"/>
    <lineage>
        <taxon>Bacteria</taxon>
        <taxon>Pseudomonadati</taxon>
        <taxon>Bacteroidota</taxon>
        <taxon>Flavobacteriia</taxon>
        <taxon>Flavobacteriales</taxon>
        <taxon>Flavobacteriaceae</taxon>
        <taxon>Flavobacterium</taxon>
    </lineage>
</organism>
<evidence type="ECO:0000259" key="1">
    <source>
        <dbReference type="Pfam" id="PF12080"/>
    </source>
</evidence>
<dbReference type="InterPro" id="IPR048406">
    <property type="entry name" value="GldM_Ig-like-2"/>
</dbReference>
<dbReference type="Pfam" id="PF21601">
    <property type="entry name" value="GldM_2nd"/>
    <property type="match status" value="1"/>
</dbReference>
<sequence length="512" mass="55405">MAGGKLTPRQKMINLMYLVFIAMLALNMSKEVLSAFGLMNEKFEAANTASKATNEQMLSALDQKSADAKGVGEFAVAAGIAHKVQSASKKFYDFIETCKAETKKGVEVEENGKLPYEQMDKGQNLDESWFIGDSYTKRGNEVIAAITTYKDEMKAALSDKKYSAILAQVNKAFDISDVTNKEGIKDKFLNYHFKGFPAIASLSKLSAWQSDVKKAESDVYSAALGKAAVEIASYSHYQAIVVLEKNAYFQGENVKGKVVLGRYDETTVPTSFQGPGKLENGQAVISLTAGNVGEQKINGQFTFVEGGKTIPLKFEGNYVVVPRPNEATISADKMNVVYRGVKNPMTISFAGVAQSDVKASAPGLRDLGKGKYMMEPGSGTEVRINVNAKLPDGKTVTDARVFRIKNIPAPQGAIGKTMGIVKGAKGRLEASTITAELPDFDFEVKINVVQFSMKVPGQPTVVVNGNKLNSQAKAALARTSRGDQVTFSEIKTKLEGSDIILKQTAPVIYEIQ</sequence>
<dbReference type="RefSeq" id="WP_108369391.1">
    <property type="nucleotide sequence ID" value="NZ_CP028811.1"/>
</dbReference>
<dbReference type="InterPro" id="IPR022720">
    <property type="entry name" value="Motility-assoc_prot_GldM_N"/>
</dbReference>
<evidence type="ECO:0000259" key="2">
    <source>
        <dbReference type="Pfam" id="PF12081"/>
    </source>
</evidence>
<feature type="domain" description="Gliding motility-associated protein GldM C-terminal" evidence="1">
    <location>
        <begin position="408"/>
        <end position="512"/>
    </location>
</feature>
<evidence type="ECO:0000313" key="5">
    <source>
        <dbReference type="EMBL" id="AWA28804.1"/>
    </source>
</evidence>
<feature type="domain" description="Gliding motility-associated protein GldM second immunoglobulin-like" evidence="4">
    <location>
        <begin position="327"/>
        <end position="405"/>
    </location>
</feature>
<dbReference type="InterPro" id="IPR048405">
    <property type="entry name" value="GldM_Ig-like-1"/>
</dbReference>
<feature type="domain" description="Gliding motility-associated protein GldM N-terminal" evidence="2">
    <location>
        <begin position="31"/>
        <end position="225"/>
    </location>
</feature>
<dbReference type="InterPro" id="IPR022719">
    <property type="entry name" value="Motility-assoc_prot_GldM_C"/>
</dbReference>
<dbReference type="KEGG" id="fmg:HYN48_01140"/>
<dbReference type="Proteomes" id="UP000244193">
    <property type="component" value="Chromosome"/>
</dbReference>
<name>A0A2S0RB84_9FLAO</name>
<dbReference type="InterPro" id="IPR019859">
    <property type="entry name" value="Motility-assoc_prot_GldM"/>
</dbReference>
<dbReference type="Pfam" id="PF21602">
    <property type="entry name" value="GldM_3rd"/>
    <property type="match status" value="1"/>
</dbReference>
<protein>
    <submittedName>
        <fullName evidence="5">Gliding motility protein GldM</fullName>
    </submittedName>
</protein>
<dbReference type="Pfam" id="PF12081">
    <property type="entry name" value="GldM_1st"/>
    <property type="match status" value="1"/>
</dbReference>
<dbReference type="NCBIfam" id="TIGR03517">
    <property type="entry name" value="GldM_gliding"/>
    <property type="match status" value="1"/>
</dbReference>
<feature type="domain" description="Gliding motility-associated protein GldM first immunoglobulin-like" evidence="3">
    <location>
        <begin position="232"/>
        <end position="322"/>
    </location>
</feature>
<dbReference type="Pfam" id="PF12080">
    <property type="entry name" value="GldM_4th"/>
    <property type="match status" value="1"/>
</dbReference>